<dbReference type="InterPro" id="IPR058649">
    <property type="entry name" value="CzcB_C"/>
</dbReference>
<reference evidence="7" key="1">
    <citation type="submission" date="2023-07" db="EMBL/GenBank/DDBJ databases">
        <title>Genome content predicts the carbon catabolic preferences of heterotrophic bacteria.</title>
        <authorList>
            <person name="Gralka M."/>
        </authorList>
    </citation>
    <scope>NUCLEOTIDE SEQUENCE</scope>
    <source>
        <strain evidence="7">I3M17_2</strain>
    </source>
</reference>
<feature type="chain" id="PRO_5043420538" evidence="3">
    <location>
        <begin position="28"/>
        <end position="370"/>
    </location>
</feature>
<keyword evidence="1" id="KW-0813">Transport</keyword>
<evidence type="ECO:0000259" key="6">
    <source>
        <dbReference type="Pfam" id="PF25975"/>
    </source>
</evidence>
<dbReference type="AlphaFoldDB" id="A0AAW7XBN5"/>
<feature type="domain" description="CzcB-like C-terminal circularly permuted SH3-like" evidence="6">
    <location>
        <begin position="298"/>
        <end position="358"/>
    </location>
</feature>
<protein>
    <submittedName>
        <fullName evidence="7">Efflux RND transporter periplasmic adaptor subunit</fullName>
    </submittedName>
</protein>
<evidence type="ECO:0000259" key="4">
    <source>
        <dbReference type="Pfam" id="PF25954"/>
    </source>
</evidence>
<feature type="domain" description="CzcB-like barrel-sandwich hybrid" evidence="5">
    <location>
        <begin position="145"/>
        <end position="215"/>
    </location>
</feature>
<evidence type="ECO:0000256" key="1">
    <source>
        <dbReference type="ARBA" id="ARBA00022448"/>
    </source>
</evidence>
<dbReference type="Pfam" id="PF25975">
    <property type="entry name" value="CzcB_C"/>
    <property type="match status" value="1"/>
</dbReference>
<dbReference type="InterPro" id="IPR058647">
    <property type="entry name" value="BSH_CzcB-like"/>
</dbReference>
<feature type="compositionally biased region" description="Basic and acidic residues" evidence="2">
    <location>
        <begin position="62"/>
        <end position="104"/>
    </location>
</feature>
<feature type="domain" description="CusB-like beta-barrel" evidence="4">
    <location>
        <begin position="219"/>
        <end position="292"/>
    </location>
</feature>
<dbReference type="GO" id="GO:0030313">
    <property type="term" value="C:cell envelope"/>
    <property type="evidence" value="ECO:0007669"/>
    <property type="project" value="TreeGrafter"/>
</dbReference>
<dbReference type="Proteomes" id="UP001169760">
    <property type="component" value="Unassembled WGS sequence"/>
</dbReference>
<gene>
    <name evidence="7" type="ORF">Q4521_15240</name>
</gene>
<dbReference type="InterPro" id="IPR051909">
    <property type="entry name" value="MFP_Cation_Efflux"/>
</dbReference>
<dbReference type="GO" id="GO:0015679">
    <property type="term" value="P:plasma membrane copper ion transport"/>
    <property type="evidence" value="ECO:0007669"/>
    <property type="project" value="TreeGrafter"/>
</dbReference>
<evidence type="ECO:0000313" key="8">
    <source>
        <dbReference type="Proteomes" id="UP001169760"/>
    </source>
</evidence>
<evidence type="ECO:0000256" key="3">
    <source>
        <dbReference type="SAM" id="SignalP"/>
    </source>
</evidence>
<organism evidence="7 8">
    <name type="scientific">Saccharophagus degradans</name>
    <dbReference type="NCBI Taxonomy" id="86304"/>
    <lineage>
        <taxon>Bacteria</taxon>
        <taxon>Pseudomonadati</taxon>
        <taxon>Pseudomonadota</taxon>
        <taxon>Gammaproteobacteria</taxon>
        <taxon>Cellvibrionales</taxon>
        <taxon>Cellvibrionaceae</taxon>
        <taxon>Saccharophagus</taxon>
    </lineage>
</organism>
<dbReference type="PANTHER" id="PTHR30097">
    <property type="entry name" value="CATION EFFLUX SYSTEM PROTEIN CUSB"/>
    <property type="match status" value="1"/>
</dbReference>
<dbReference type="EMBL" id="JAUOPB010000011">
    <property type="protein sequence ID" value="MDO6423837.1"/>
    <property type="molecule type" value="Genomic_DNA"/>
</dbReference>
<dbReference type="Gene3D" id="2.40.50.100">
    <property type="match status" value="1"/>
</dbReference>
<dbReference type="GO" id="GO:0060003">
    <property type="term" value="P:copper ion export"/>
    <property type="evidence" value="ECO:0007669"/>
    <property type="project" value="TreeGrafter"/>
</dbReference>
<evidence type="ECO:0000259" key="5">
    <source>
        <dbReference type="Pfam" id="PF25973"/>
    </source>
</evidence>
<dbReference type="Gene3D" id="2.40.420.20">
    <property type="match status" value="1"/>
</dbReference>
<feature type="region of interest" description="Disordered" evidence="2">
    <location>
        <begin position="28"/>
        <end position="106"/>
    </location>
</feature>
<sequence>MKNHNKTFLILSMHALLYTGIANTAHAEQTGHNHQTEDAKHHSHQEHEHENESLEQYYSQQHNDKHDHADTHEHAHKQDSHNEHDDHKDHEDEHHHDDEHHHNESSTIPAALAKQVGIKTSSAGPVTLHHQTISYGTLTTAPEQLSHVRARFAGVIYSVKANIGDYVQQGDVLAEIESNESLKRYAIHAPISGTIIQRHANAGEMTGEQELFSIARYDTLWAELKVFPAQKQKIKAGQEVHIVLANTTIAATINHLVPAGDNKPYVFARAEVSNTHGDLSPGLLVEGRITTETHTVNLAVANEAIQTLPDGTGVFVQQGDSYTFQPLQLGKTDGRFTEVLAGLHAGEHYVSQNSFLIKADILKAGAEHVH</sequence>
<dbReference type="CDD" id="cd06850">
    <property type="entry name" value="biotinyl_domain"/>
    <property type="match status" value="1"/>
</dbReference>
<dbReference type="PANTHER" id="PTHR30097:SF4">
    <property type="entry name" value="SLR6042 PROTEIN"/>
    <property type="match status" value="1"/>
</dbReference>
<dbReference type="InterPro" id="IPR011053">
    <property type="entry name" value="Single_hybrid_motif"/>
</dbReference>
<evidence type="ECO:0000313" key="7">
    <source>
        <dbReference type="EMBL" id="MDO6423837.1"/>
    </source>
</evidence>
<comment type="caution">
    <text evidence="7">The sequence shown here is derived from an EMBL/GenBank/DDBJ whole genome shotgun (WGS) entry which is preliminary data.</text>
</comment>
<name>A0AAW7XBN5_9GAMM</name>
<proteinExistence type="predicted"/>
<dbReference type="SUPFAM" id="SSF51230">
    <property type="entry name" value="Single hybrid motif"/>
    <property type="match status" value="1"/>
</dbReference>
<evidence type="ECO:0000256" key="2">
    <source>
        <dbReference type="SAM" id="MobiDB-lite"/>
    </source>
</evidence>
<dbReference type="Pfam" id="PF25954">
    <property type="entry name" value="Beta-barrel_RND_2"/>
    <property type="match status" value="1"/>
</dbReference>
<dbReference type="RefSeq" id="WP_303493382.1">
    <property type="nucleotide sequence ID" value="NZ_JAUOPB010000011.1"/>
</dbReference>
<keyword evidence="3" id="KW-0732">Signal</keyword>
<feature type="compositionally biased region" description="Basic and acidic residues" evidence="2">
    <location>
        <begin position="29"/>
        <end position="52"/>
    </location>
</feature>
<dbReference type="Pfam" id="PF25973">
    <property type="entry name" value="BSH_CzcB"/>
    <property type="match status" value="1"/>
</dbReference>
<accession>A0AAW7XBN5</accession>
<dbReference type="InterPro" id="IPR058792">
    <property type="entry name" value="Beta-barrel_RND_2"/>
</dbReference>
<feature type="signal peptide" evidence="3">
    <location>
        <begin position="1"/>
        <end position="27"/>
    </location>
</feature>